<dbReference type="AlphaFoldDB" id="A0A100I395"/>
<keyword evidence="11" id="KW-0489">Methyltransferase</keyword>
<keyword evidence="7" id="KW-0106">Calcium</keyword>
<dbReference type="VEuPathDB" id="FungiDB:ATCC64974_17930"/>
<dbReference type="InterPro" id="IPR008901">
    <property type="entry name" value="ACER"/>
</dbReference>
<evidence type="ECO:0000256" key="5">
    <source>
        <dbReference type="ARBA" id="ARBA00022989"/>
    </source>
</evidence>
<keyword evidence="4" id="KW-0378">Hydrolase</keyword>
<dbReference type="GO" id="GO:0016811">
    <property type="term" value="F:hydrolase activity, acting on carbon-nitrogen (but not peptide) bonds, in linear amides"/>
    <property type="evidence" value="ECO:0007669"/>
    <property type="project" value="InterPro"/>
</dbReference>
<dbReference type="VEuPathDB" id="FungiDB:M747DRAFT_373763"/>
<dbReference type="VEuPathDB" id="FungiDB:An01g06800"/>
<keyword evidence="6 9" id="KW-0472">Membrane</keyword>
<comment type="caution">
    <text evidence="11">The sequence shown here is derived from an EMBL/GenBank/DDBJ whole genome shotgun (WGS) entry which is preliminary data.</text>
</comment>
<evidence type="ECO:0000256" key="9">
    <source>
        <dbReference type="SAM" id="Phobius"/>
    </source>
</evidence>
<comment type="cofactor">
    <cofactor evidence="8">
        <name>Zn(2+)</name>
        <dbReference type="ChEBI" id="CHEBI:29105"/>
    </cofactor>
</comment>
<evidence type="ECO:0000259" key="10">
    <source>
        <dbReference type="Pfam" id="PF01717"/>
    </source>
</evidence>
<feature type="binding site" evidence="7">
    <location>
        <position position="27"/>
    </location>
    <ligand>
        <name>Ca(2+)</name>
        <dbReference type="ChEBI" id="CHEBI:29108"/>
    </ligand>
</feature>
<dbReference type="CDD" id="cd03311">
    <property type="entry name" value="CIMS_C_terminal_like"/>
    <property type="match status" value="1"/>
</dbReference>
<dbReference type="PANTHER" id="PTHR43844">
    <property type="entry name" value="METHIONINE SYNTHASE"/>
    <property type="match status" value="1"/>
</dbReference>
<evidence type="ECO:0000256" key="7">
    <source>
        <dbReference type="PIRSR" id="PIRSR608901-1"/>
    </source>
</evidence>
<protein>
    <submittedName>
        <fullName evidence="11">5-methyltetrahydropteroyltriglutamate-homocysteine methyltransferase</fullName>
    </submittedName>
</protein>
<dbReference type="Proteomes" id="UP000068243">
    <property type="component" value="Unassembled WGS sequence"/>
</dbReference>
<dbReference type="VEuPathDB" id="FungiDB:ASPNIDRAFT2_1182112"/>
<name>A0A100I395_ASPNG</name>
<dbReference type="InterPro" id="IPR002629">
    <property type="entry name" value="Met_Synth_C/arc"/>
</dbReference>
<organism evidence="11 12">
    <name type="scientific">Aspergillus niger</name>
    <dbReference type="NCBI Taxonomy" id="5061"/>
    <lineage>
        <taxon>Eukaryota</taxon>
        <taxon>Fungi</taxon>
        <taxon>Dikarya</taxon>
        <taxon>Ascomycota</taxon>
        <taxon>Pezizomycotina</taxon>
        <taxon>Eurotiomycetes</taxon>
        <taxon>Eurotiomycetidae</taxon>
        <taxon>Eurotiales</taxon>
        <taxon>Aspergillaceae</taxon>
        <taxon>Aspergillus</taxon>
        <taxon>Aspergillus subgen. Circumdati</taxon>
    </lineage>
</organism>
<evidence type="ECO:0000313" key="11">
    <source>
        <dbReference type="EMBL" id="GAQ33927.1"/>
    </source>
</evidence>
<feature type="binding site" evidence="8">
    <location>
        <position position="76"/>
    </location>
    <ligand>
        <name>Zn(2+)</name>
        <dbReference type="ChEBI" id="CHEBI:29105"/>
        <note>catalytic</note>
    </ligand>
</feature>
<comment type="similarity">
    <text evidence="2">Belongs to the alkaline ceramidase family.</text>
</comment>
<evidence type="ECO:0000256" key="1">
    <source>
        <dbReference type="ARBA" id="ARBA00004141"/>
    </source>
</evidence>
<evidence type="ECO:0000313" key="12">
    <source>
        <dbReference type="Proteomes" id="UP000068243"/>
    </source>
</evidence>
<dbReference type="GO" id="GO:0032259">
    <property type="term" value="P:methylation"/>
    <property type="evidence" value="ECO:0007669"/>
    <property type="project" value="UniProtKB-KW"/>
</dbReference>
<keyword evidence="11" id="KW-0808">Transferase</keyword>
<dbReference type="VEuPathDB" id="FungiDB:An01g06810"/>
<dbReference type="VEuPathDB" id="FungiDB:ASPNIDRAFT2_1156584"/>
<dbReference type="EMBL" id="BCMY01000001">
    <property type="protein sequence ID" value="GAQ33927.1"/>
    <property type="molecule type" value="Genomic_DNA"/>
</dbReference>
<proteinExistence type="inferred from homology"/>
<dbReference type="PANTHER" id="PTHR43844:SF2">
    <property type="entry name" value="SYNTHASE, VITAMIN-B12 INDEPENDENT, PUTATIVE (AFU_ORTHOLOGUE AFUA_3G12060)-RELATED"/>
    <property type="match status" value="1"/>
</dbReference>
<feature type="transmembrane region" description="Helical" evidence="9">
    <location>
        <begin position="60"/>
        <end position="79"/>
    </location>
</feature>
<accession>A0A100I395</accession>
<gene>
    <name evidence="11" type="ORF">ABL_00425</name>
</gene>
<dbReference type="OrthoDB" id="7772923at2759"/>
<feature type="domain" description="Cobalamin-independent methionine synthase MetE C-terminal/archaeal" evidence="10">
    <location>
        <begin position="453"/>
        <end position="646"/>
    </location>
</feature>
<keyword evidence="7" id="KW-0479">Metal-binding</keyword>
<dbReference type="GO" id="GO:0003871">
    <property type="term" value="F:5-methyltetrahydropteroyltriglutamate-homocysteine S-methyltransferase activity"/>
    <property type="evidence" value="ECO:0007669"/>
    <property type="project" value="InterPro"/>
</dbReference>
<evidence type="ECO:0000256" key="8">
    <source>
        <dbReference type="PIRSR" id="PIRSR608901-2"/>
    </source>
</evidence>
<dbReference type="SUPFAM" id="SSF51726">
    <property type="entry name" value="UROD/MetE-like"/>
    <property type="match status" value="1"/>
</dbReference>
<evidence type="ECO:0000256" key="2">
    <source>
        <dbReference type="ARBA" id="ARBA00009780"/>
    </source>
</evidence>
<feature type="transmembrane region" description="Helical" evidence="9">
    <location>
        <begin position="172"/>
        <end position="192"/>
    </location>
</feature>
<sequence length="675" mass="76558">MASDSPFWGLSTSHAKLDYVVTRYVAEFINTLTNVVYIFYAIYGINHLRRQSNKDVFRALPYWGLIGVGIASAAFHMNLKYHTQMMDDVSMHLATTPVLHRIMTVNTSRRTSIILAFLLGAALIGLIIHHALTDELILHSVTFVVSVTIIGVRTMQLITTRTPKDSLARRQIWGMVRFGAAIFELGFLVWLVDGWICEWLRSWRATIGLPWAFLLELHGWWHICTGVGAYIFIAVIDHLVSGEDVGAIEGSFAWPAPWASRSIFVDAMANQLHSAPPFRAEHMGSLLRPDNLLAVREKIRDTGISEEEAGLQAVEEETVRDVVKLQRDLGYKAVTSGEFNRTRFWGQMWDEFEGTIRLQDAEASMFRLYHPDVVSLIEKDRKVMPGDSVIAGTKLSWSPEKSVSNLHELKLVQQALPESEWHTIKLTMITPAWFHMRYKQGKAYTPEAYANDEEYFQDVAKVYQAELDALYKAGLRNVQFDDPGMAYFCSKAFRQGWEEDKDNIGTVEDLLDAYIKLYNDSISKIPADMHTGIHLCRGNFIGGRHFAEGSYDIIAKKLFENLNVNTFYLEYDTERAGGFEPLKFLPKNKNVVVGVISTKLRELEDKEAMKERIYKAADFVSAGSGETREEALKRICVSPQCGFSTHESGYPLSLEDEKKKLGLTRQIADEIWGQP</sequence>
<dbReference type="VEuPathDB" id="FungiDB:ATCC64974_17920"/>
<dbReference type="GO" id="GO:0008270">
    <property type="term" value="F:zinc ion binding"/>
    <property type="evidence" value="ECO:0007669"/>
    <property type="project" value="InterPro"/>
</dbReference>
<dbReference type="Pfam" id="PF01717">
    <property type="entry name" value="Meth_synt_2"/>
    <property type="match status" value="1"/>
</dbReference>
<feature type="transmembrane region" description="Helical" evidence="9">
    <location>
        <begin position="136"/>
        <end position="152"/>
    </location>
</feature>
<feature type="transmembrane region" description="Helical" evidence="9">
    <location>
        <begin position="111"/>
        <end position="130"/>
    </location>
</feature>
<evidence type="ECO:0000256" key="6">
    <source>
        <dbReference type="ARBA" id="ARBA00023136"/>
    </source>
</evidence>
<feature type="transmembrane region" description="Helical" evidence="9">
    <location>
        <begin position="21"/>
        <end position="40"/>
    </location>
</feature>
<feature type="binding site" evidence="8">
    <location>
        <position position="222"/>
    </location>
    <ligand>
        <name>Zn(2+)</name>
        <dbReference type="ChEBI" id="CHEBI:29105"/>
        <note>catalytic</note>
    </ligand>
</feature>
<dbReference type="Gene3D" id="3.20.20.210">
    <property type="match status" value="1"/>
</dbReference>
<keyword evidence="8" id="KW-0862">Zinc</keyword>
<dbReference type="GO" id="GO:0016020">
    <property type="term" value="C:membrane"/>
    <property type="evidence" value="ECO:0007669"/>
    <property type="project" value="UniProtKB-SubCell"/>
</dbReference>
<keyword evidence="5 9" id="KW-1133">Transmembrane helix</keyword>
<reference evidence="12" key="1">
    <citation type="journal article" date="2016" name="Genome Announc.">
        <title>Draft genome sequence of Aspergillus niger strain An76.</title>
        <authorList>
            <person name="Gong W."/>
            <person name="Cheng Z."/>
            <person name="Zhang H."/>
            <person name="Liu L."/>
            <person name="Gao P."/>
            <person name="Wang L."/>
        </authorList>
    </citation>
    <scope>NUCLEOTIDE SEQUENCE [LARGE SCALE GENOMIC DNA]</scope>
    <source>
        <strain evidence="12">An76</strain>
    </source>
</reference>
<dbReference type="InterPro" id="IPR038071">
    <property type="entry name" value="UROD/MetE-like_sf"/>
</dbReference>
<feature type="binding site" evidence="8">
    <location>
        <position position="218"/>
    </location>
    <ligand>
        <name>Zn(2+)</name>
        <dbReference type="ChEBI" id="CHEBI:29105"/>
        <note>catalytic</note>
    </ligand>
</feature>
<dbReference type="GO" id="GO:0009086">
    <property type="term" value="P:methionine biosynthetic process"/>
    <property type="evidence" value="ECO:0007669"/>
    <property type="project" value="InterPro"/>
</dbReference>
<evidence type="ECO:0000256" key="4">
    <source>
        <dbReference type="ARBA" id="ARBA00022801"/>
    </source>
</evidence>
<dbReference type="GO" id="GO:0006672">
    <property type="term" value="P:ceramide metabolic process"/>
    <property type="evidence" value="ECO:0007669"/>
    <property type="project" value="InterPro"/>
</dbReference>
<dbReference type="VEuPathDB" id="FungiDB:M747DRAFT_267062"/>
<dbReference type="PaxDb" id="5061-CADANGAP00000655"/>
<comment type="subcellular location">
    <subcellularLocation>
        <location evidence="1">Membrane</location>
        <topology evidence="1">Multi-pass membrane protein</topology>
    </subcellularLocation>
</comment>
<keyword evidence="3 9" id="KW-0812">Transmembrane</keyword>
<evidence type="ECO:0000256" key="3">
    <source>
        <dbReference type="ARBA" id="ARBA00022692"/>
    </source>
</evidence>
<dbReference type="Pfam" id="PF05875">
    <property type="entry name" value="Ceramidase"/>
    <property type="match status" value="1"/>
</dbReference>